<dbReference type="PANTHER" id="PTHR34848:SF1">
    <property type="entry name" value="BIFUNCTIONAL ADENOSYLCOBALAMIN BIOSYNTHESIS PROTEIN COBU"/>
    <property type="match status" value="1"/>
</dbReference>
<dbReference type="SUPFAM" id="SSF52540">
    <property type="entry name" value="P-loop containing nucleoside triphosphate hydrolases"/>
    <property type="match status" value="1"/>
</dbReference>
<evidence type="ECO:0000256" key="6">
    <source>
        <dbReference type="ARBA" id="ARBA00005159"/>
    </source>
</evidence>
<comment type="catalytic activity">
    <reaction evidence="3">
        <text>adenosylcob(III)inamide + GTP = adenosylcob(III)inamide phosphate + GDP + H(+)</text>
        <dbReference type="Rhea" id="RHEA:15765"/>
        <dbReference type="ChEBI" id="CHEBI:2480"/>
        <dbReference type="ChEBI" id="CHEBI:15378"/>
        <dbReference type="ChEBI" id="CHEBI:37565"/>
        <dbReference type="ChEBI" id="CHEBI:58189"/>
        <dbReference type="ChEBI" id="CHEBI:58502"/>
        <dbReference type="EC" id="2.7.1.156"/>
    </reaction>
</comment>
<comment type="function">
    <text evidence="4">Catalyzes ATP-dependent phosphorylation of adenosylcobinamide and addition of GMP to adenosylcobinamide phosphate.</text>
</comment>
<dbReference type="GO" id="GO:0008820">
    <property type="term" value="F:cobinamide phosphate guanylyltransferase activity"/>
    <property type="evidence" value="ECO:0007669"/>
    <property type="project" value="UniProtKB-EC"/>
</dbReference>
<comment type="similarity">
    <text evidence="7">Belongs to the CobU/CobP family.</text>
</comment>
<evidence type="ECO:0000313" key="21">
    <source>
        <dbReference type="Proteomes" id="UP000824056"/>
    </source>
</evidence>
<feature type="binding site" evidence="19">
    <location>
        <begin position="7"/>
        <end position="14"/>
    </location>
    <ligand>
        <name>GTP</name>
        <dbReference type="ChEBI" id="CHEBI:37565"/>
    </ligand>
</feature>
<evidence type="ECO:0000313" key="20">
    <source>
        <dbReference type="EMBL" id="HIZ65945.1"/>
    </source>
</evidence>
<reference evidence="20" key="2">
    <citation type="submission" date="2021-04" db="EMBL/GenBank/DDBJ databases">
        <authorList>
            <person name="Gilroy R."/>
        </authorList>
    </citation>
    <scope>NUCLEOTIDE SEQUENCE</scope>
    <source>
        <strain evidence="20">1068</strain>
    </source>
</reference>
<dbReference type="GO" id="GO:0043752">
    <property type="term" value="F:adenosylcobinamide kinase activity"/>
    <property type="evidence" value="ECO:0007669"/>
    <property type="project" value="UniProtKB-EC"/>
</dbReference>
<evidence type="ECO:0000256" key="7">
    <source>
        <dbReference type="ARBA" id="ARBA00007490"/>
    </source>
</evidence>
<keyword evidence="12 19" id="KW-0547">Nucleotide-binding</keyword>
<evidence type="ECO:0000256" key="17">
    <source>
        <dbReference type="ARBA" id="ARBA00030571"/>
    </source>
</evidence>
<feature type="binding site" evidence="19">
    <location>
        <position position="62"/>
    </location>
    <ligand>
        <name>GTP</name>
        <dbReference type="ChEBI" id="CHEBI:37565"/>
    </ligand>
</feature>
<comment type="catalytic activity">
    <reaction evidence="2">
        <text>adenosylcob(III)inamide phosphate + GTP + H(+) = adenosylcob(III)inamide-GDP + diphosphate</text>
        <dbReference type="Rhea" id="RHEA:22712"/>
        <dbReference type="ChEBI" id="CHEBI:15378"/>
        <dbReference type="ChEBI" id="CHEBI:33019"/>
        <dbReference type="ChEBI" id="CHEBI:37565"/>
        <dbReference type="ChEBI" id="CHEBI:58502"/>
        <dbReference type="ChEBI" id="CHEBI:60487"/>
        <dbReference type="EC" id="2.7.7.62"/>
    </reaction>
</comment>
<evidence type="ECO:0000256" key="16">
    <source>
        <dbReference type="ARBA" id="ARBA00029570"/>
    </source>
</evidence>
<dbReference type="EC" id="2.7.7.62" evidence="9"/>
<dbReference type="EC" id="2.7.1.156" evidence="8"/>
<dbReference type="AlphaFoldDB" id="A0A9D2JSG9"/>
<evidence type="ECO:0000256" key="1">
    <source>
        <dbReference type="ARBA" id="ARBA00000312"/>
    </source>
</evidence>
<dbReference type="GO" id="GO:0005524">
    <property type="term" value="F:ATP binding"/>
    <property type="evidence" value="ECO:0007669"/>
    <property type="project" value="UniProtKB-KW"/>
</dbReference>
<evidence type="ECO:0000256" key="2">
    <source>
        <dbReference type="ARBA" id="ARBA00000711"/>
    </source>
</evidence>
<evidence type="ECO:0000256" key="14">
    <source>
        <dbReference type="ARBA" id="ARBA00022840"/>
    </source>
</evidence>
<dbReference type="InterPro" id="IPR003203">
    <property type="entry name" value="CobU/CobP"/>
</dbReference>
<name>A0A9D2JSG9_9FIRM</name>
<comment type="pathway">
    <text evidence="6">Cofactor biosynthesis; adenosylcobalamin biosynthesis; adenosylcobalamin from cob(II)yrinate a,c-diamide: step 5/7.</text>
</comment>
<evidence type="ECO:0000256" key="4">
    <source>
        <dbReference type="ARBA" id="ARBA00003889"/>
    </source>
</evidence>
<dbReference type="InterPro" id="IPR027417">
    <property type="entry name" value="P-loop_NTPase"/>
</dbReference>
<evidence type="ECO:0000256" key="9">
    <source>
        <dbReference type="ARBA" id="ARBA00012523"/>
    </source>
</evidence>
<dbReference type="GO" id="GO:0009236">
    <property type="term" value="P:cobalamin biosynthetic process"/>
    <property type="evidence" value="ECO:0007669"/>
    <property type="project" value="UniProtKB-KW"/>
</dbReference>
<dbReference type="PIRSF" id="PIRSF006135">
    <property type="entry name" value="CobU"/>
    <property type="match status" value="1"/>
</dbReference>
<comment type="caution">
    <text evidence="20">The sequence shown here is derived from an EMBL/GenBank/DDBJ whole genome shotgun (WGS) entry which is preliminary data.</text>
</comment>
<dbReference type="Pfam" id="PF02283">
    <property type="entry name" value="CobU"/>
    <property type="match status" value="1"/>
</dbReference>
<feature type="active site" description="GMP-histidine intermediate" evidence="18">
    <location>
        <position position="49"/>
    </location>
</feature>
<gene>
    <name evidence="20" type="ORF">H9809_08635</name>
</gene>
<evidence type="ECO:0000256" key="19">
    <source>
        <dbReference type="PIRSR" id="PIRSR006135-2"/>
    </source>
</evidence>
<evidence type="ECO:0000256" key="12">
    <source>
        <dbReference type="ARBA" id="ARBA00022741"/>
    </source>
</evidence>
<evidence type="ECO:0000256" key="11">
    <source>
        <dbReference type="ARBA" id="ARBA00022679"/>
    </source>
</evidence>
<keyword evidence="13 20" id="KW-0418">Kinase</keyword>
<dbReference type="EMBL" id="DXBG01000198">
    <property type="protein sequence ID" value="HIZ65945.1"/>
    <property type="molecule type" value="Genomic_DNA"/>
</dbReference>
<sequence length="186" mass="21303">MITLITGGSGSGKSAYAEERITGFGERERIYIATMYPFDEESRQRVKRHRAMREKKNFQTIECYTGLKNLEISKGANVLLECMSNLVANEMFRQDGAGERTVQEILEGIRKLAGQARELVVVTNEIFSDGICYDPETTRYQTYLGEINRWLGKWAGQVIEVVYGIPIYLKDNRKEEQLNEAALEQF</sequence>
<evidence type="ECO:0000256" key="10">
    <source>
        <dbReference type="ARBA" id="ARBA00022573"/>
    </source>
</evidence>
<keyword evidence="15 19" id="KW-0342">GTP-binding</keyword>
<dbReference type="GO" id="GO:0005525">
    <property type="term" value="F:GTP binding"/>
    <property type="evidence" value="ECO:0007669"/>
    <property type="project" value="UniProtKB-KW"/>
</dbReference>
<protein>
    <recommendedName>
        <fullName evidence="16">Adenosylcobinamide kinase</fullName>
        <ecNumber evidence="8">2.7.1.156</ecNumber>
        <ecNumber evidence="9">2.7.7.62</ecNumber>
    </recommendedName>
    <alternativeName>
        <fullName evidence="17">Adenosylcobinamide-phosphate guanylyltransferase</fullName>
    </alternativeName>
</protein>
<dbReference type="Proteomes" id="UP000824056">
    <property type="component" value="Unassembled WGS sequence"/>
</dbReference>
<keyword evidence="20" id="KW-0548">Nucleotidyltransferase</keyword>
<keyword evidence="10" id="KW-0169">Cobalamin biosynthesis</keyword>
<evidence type="ECO:0000256" key="8">
    <source>
        <dbReference type="ARBA" id="ARBA00012016"/>
    </source>
</evidence>
<evidence type="ECO:0000256" key="3">
    <source>
        <dbReference type="ARBA" id="ARBA00001522"/>
    </source>
</evidence>
<feature type="binding site" evidence="19">
    <location>
        <begin position="50"/>
        <end position="53"/>
    </location>
    <ligand>
        <name>GTP</name>
        <dbReference type="ChEBI" id="CHEBI:37565"/>
    </ligand>
</feature>
<evidence type="ECO:0000256" key="15">
    <source>
        <dbReference type="ARBA" id="ARBA00023134"/>
    </source>
</evidence>
<dbReference type="Gene3D" id="3.40.50.300">
    <property type="entry name" value="P-loop containing nucleotide triphosphate hydrolases"/>
    <property type="match status" value="1"/>
</dbReference>
<evidence type="ECO:0000256" key="13">
    <source>
        <dbReference type="ARBA" id="ARBA00022777"/>
    </source>
</evidence>
<evidence type="ECO:0000256" key="18">
    <source>
        <dbReference type="PIRSR" id="PIRSR006135-1"/>
    </source>
</evidence>
<keyword evidence="11" id="KW-0808">Transferase</keyword>
<reference evidence="20" key="1">
    <citation type="journal article" date="2021" name="PeerJ">
        <title>Extensive microbial diversity within the chicken gut microbiome revealed by metagenomics and culture.</title>
        <authorList>
            <person name="Gilroy R."/>
            <person name="Ravi A."/>
            <person name="Getino M."/>
            <person name="Pursley I."/>
            <person name="Horton D.L."/>
            <person name="Alikhan N.F."/>
            <person name="Baker D."/>
            <person name="Gharbi K."/>
            <person name="Hall N."/>
            <person name="Watson M."/>
            <person name="Adriaenssens E.M."/>
            <person name="Foster-Nyarko E."/>
            <person name="Jarju S."/>
            <person name="Secka A."/>
            <person name="Antonio M."/>
            <person name="Oren A."/>
            <person name="Chaudhuri R.R."/>
            <person name="La Ragione R."/>
            <person name="Hildebrand F."/>
            <person name="Pallen M.J."/>
        </authorList>
    </citation>
    <scope>NUCLEOTIDE SEQUENCE</scope>
    <source>
        <strain evidence="20">1068</strain>
    </source>
</reference>
<organism evidence="20 21">
    <name type="scientific">Candidatus Blautia pullicola</name>
    <dbReference type="NCBI Taxonomy" id="2838498"/>
    <lineage>
        <taxon>Bacteria</taxon>
        <taxon>Bacillati</taxon>
        <taxon>Bacillota</taxon>
        <taxon>Clostridia</taxon>
        <taxon>Lachnospirales</taxon>
        <taxon>Lachnospiraceae</taxon>
        <taxon>Blautia</taxon>
    </lineage>
</organism>
<comment type="pathway">
    <text evidence="5">Cofactor biosynthesis; adenosylcobalamin biosynthesis; adenosylcobalamin from cob(II)yrinate a,c-diamide: step 6/7.</text>
</comment>
<dbReference type="PANTHER" id="PTHR34848">
    <property type="match status" value="1"/>
</dbReference>
<dbReference type="CDD" id="cd00544">
    <property type="entry name" value="CobU"/>
    <property type="match status" value="1"/>
</dbReference>
<comment type="catalytic activity">
    <reaction evidence="1">
        <text>adenosylcob(III)inamide + ATP = adenosylcob(III)inamide phosphate + ADP + H(+)</text>
        <dbReference type="Rhea" id="RHEA:15769"/>
        <dbReference type="ChEBI" id="CHEBI:2480"/>
        <dbReference type="ChEBI" id="CHEBI:15378"/>
        <dbReference type="ChEBI" id="CHEBI:30616"/>
        <dbReference type="ChEBI" id="CHEBI:58502"/>
        <dbReference type="ChEBI" id="CHEBI:456216"/>
        <dbReference type="EC" id="2.7.1.156"/>
    </reaction>
</comment>
<evidence type="ECO:0000256" key="5">
    <source>
        <dbReference type="ARBA" id="ARBA00004692"/>
    </source>
</evidence>
<proteinExistence type="inferred from homology"/>
<feature type="binding site" evidence="19">
    <location>
        <position position="81"/>
    </location>
    <ligand>
        <name>GTP</name>
        <dbReference type="ChEBI" id="CHEBI:37565"/>
    </ligand>
</feature>
<accession>A0A9D2JSG9</accession>
<keyword evidence="14" id="KW-0067">ATP-binding</keyword>